<comment type="caution">
    <text evidence="1">The sequence shown here is derived from an EMBL/GenBank/DDBJ whole genome shotgun (WGS) entry which is preliminary data.</text>
</comment>
<sequence length="52" mass="5805">MSLPTQLSNHPLPCSSATIQLCDDLPDARYATFQELINAHEAHSRSRGYGYQ</sequence>
<dbReference type="Proteomes" id="UP000285326">
    <property type="component" value="Unassembled WGS sequence"/>
</dbReference>
<reference evidence="1 2" key="1">
    <citation type="journal article" date="2018" name="BMC Genomics">
        <title>Comparative genome analyses reveal sequence features reflecting distinct modes of host-adaptation between dicot and monocot powdery mildew.</title>
        <authorList>
            <person name="Wu Y."/>
            <person name="Ma X."/>
            <person name="Pan Z."/>
            <person name="Kale S.D."/>
            <person name="Song Y."/>
            <person name="King H."/>
            <person name="Zhang Q."/>
            <person name="Presley C."/>
            <person name="Deng X."/>
            <person name="Wei C.I."/>
            <person name="Xiao S."/>
        </authorList>
    </citation>
    <scope>NUCLEOTIDE SEQUENCE [LARGE SCALE GENOMIC DNA]</scope>
    <source>
        <strain evidence="1">UMSG1</strain>
    </source>
</reference>
<dbReference type="AlphaFoldDB" id="A0A420JBX4"/>
<proteinExistence type="predicted"/>
<protein>
    <submittedName>
        <fullName evidence="1">Uncharacterized protein</fullName>
    </submittedName>
</protein>
<evidence type="ECO:0000313" key="2">
    <source>
        <dbReference type="Proteomes" id="UP000285326"/>
    </source>
</evidence>
<accession>A0A420JBX4</accession>
<gene>
    <name evidence="1" type="ORF">GcM1_121002</name>
</gene>
<evidence type="ECO:0000313" key="1">
    <source>
        <dbReference type="EMBL" id="RKF84299.1"/>
    </source>
</evidence>
<organism evidence="1 2">
    <name type="scientific">Golovinomyces cichoracearum</name>
    <dbReference type="NCBI Taxonomy" id="62708"/>
    <lineage>
        <taxon>Eukaryota</taxon>
        <taxon>Fungi</taxon>
        <taxon>Dikarya</taxon>
        <taxon>Ascomycota</taxon>
        <taxon>Pezizomycotina</taxon>
        <taxon>Leotiomycetes</taxon>
        <taxon>Erysiphales</taxon>
        <taxon>Erysiphaceae</taxon>
        <taxon>Golovinomyces</taxon>
    </lineage>
</organism>
<name>A0A420JBX4_9PEZI</name>
<dbReference type="EMBL" id="MCBS01012197">
    <property type="protein sequence ID" value="RKF84299.1"/>
    <property type="molecule type" value="Genomic_DNA"/>
</dbReference>